<reference evidence="3" key="1">
    <citation type="submission" date="2021-01" db="EMBL/GenBank/DDBJ databases">
        <authorList>
            <person name="Corre E."/>
            <person name="Pelletier E."/>
            <person name="Niang G."/>
            <person name="Scheremetjew M."/>
            <person name="Finn R."/>
            <person name="Kale V."/>
            <person name="Holt S."/>
            <person name="Cochrane G."/>
            <person name="Meng A."/>
            <person name="Brown T."/>
            <person name="Cohen L."/>
        </authorList>
    </citation>
    <scope>NUCLEOTIDE SEQUENCE</scope>
    <source>
        <strain evidence="3">CCMP2084</strain>
    </source>
</reference>
<proteinExistence type="predicted"/>
<keyword evidence="1" id="KW-0472">Membrane</keyword>
<evidence type="ECO:0000256" key="2">
    <source>
        <dbReference type="SAM" id="SignalP"/>
    </source>
</evidence>
<dbReference type="NCBIfam" id="TIGR01409">
    <property type="entry name" value="TAT_signal_seq"/>
    <property type="match status" value="1"/>
</dbReference>
<dbReference type="InterPro" id="IPR019546">
    <property type="entry name" value="TAT_signal_bac_arc"/>
</dbReference>
<sequence>MTMTKTVSIILACVACTLPSSVAFVPAALATTKTTTRLAAGVEDGINSRRDVLGVAFTAAVAAAAVTVPSAAWARDEYLSEPTDEFKESERQRTEFRKAQIVIKVKMTATFAQLTTVSKTEDEIVADLKELRKQVQEVGGMPLGIKKDDLVKVVRSVKAKGFWPTSCEYAYQGLITEIAYQQSPNKDKDVANPL</sequence>
<name>A0A7S2XMR1_9STRA</name>
<evidence type="ECO:0000313" key="3">
    <source>
        <dbReference type="EMBL" id="CAD9817494.1"/>
    </source>
</evidence>
<gene>
    <name evidence="3" type="ORF">ASEP1449_LOCUS9326</name>
</gene>
<dbReference type="AlphaFoldDB" id="A0A7S2XMR1"/>
<keyword evidence="1" id="KW-1133">Transmembrane helix</keyword>
<feature type="chain" id="PRO_5031293736" evidence="2">
    <location>
        <begin position="24"/>
        <end position="194"/>
    </location>
</feature>
<keyword evidence="1" id="KW-0812">Transmembrane</keyword>
<dbReference type="PROSITE" id="PS51318">
    <property type="entry name" value="TAT"/>
    <property type="match status" value="1"/>
</dbReference>
<dbReference type="EMBL" id="HBHQ01013997">
    <property type="protein sequence ID" value="CAD9817494.1"/>
    <property type="molecule type" value="Transcribed_RNA"/>
</dbReference>
<evidence type="ECO:0000256" key="1">
    <source>
        <dbReference type="SAM" id="Phobius"/>
    </source>
</evidence>
<protein>
    <submittedName>
        <fullName evidence="3">Uncharacterized protein</fullName>
    </submittedName>
</protein>
<organism evidence="3">
    <name type="scientific">Attheya septentrionalis</name>
    <dbReference type="NCBI Taxonomy" id="420275"/>
    <lineage>
        <taxon>Eukaryota</taxon>
        <taxon>Sar</taxon>
        <taxon>Stramenopiles</taxon>
        <taxon>Ochrophyta</taxon>
        <taxon>Bacillariophyta</taxon>
        <taxon>Coscinodiscophyceae</taxon>
        <taxon>Chaetocerotophycidae</taxon>
        <taxon>Chaetocerotales</taxon>
        <taxon>Attheyaceae</taxon>
        <taxon>Attheya</taxon>
    </lineage>
</organism>
<feature type="transmembrane region" description="Helical" evidence="1">
    <location>
        <begin position="54"/>
        <end position="74"/>
    </location>
</feature>
<feature type="signal peptide" evidence="2">
    <location>
        <begin position="1"/>
        <end position="23"/>
    </location>
</feature>
<dbReference type="InterPro" id="IPR006311">
    <property type="entry name" value="TAT_signal"/>
</dbReference>
<keyword evidence="2" id="KW-0732">Signal</keyword>
<accession>A0A7S2XMR1</accession>